<dbReference type="Pfam" id="PF13614">
    <property type="entry name" value="AAA_31"/>
    <property type="match status" value="1"/>
</dbReference>
<dbReference type="InterPro" id="IPR025669">
    <property type="entry name" value="AAA_dom"/>
</dbReference>
<dbReference type="InterPro" id="IPR050678">
    <property type="entry name" value="DNA_Partitioning_ATPase"/>
</dbReference>
<dbReference type="InterPro" id="IPR027417">
    <property type="entry name" value="P-loop_NTPase"/>
</dbReference>
<organism evidence="2 3">
    <name type="scientific">Brachionus calyciflorus</name>
    <dbReference type="NCBI Taxonomy" id="104777"/>
    <lineage>
        <taxon>Eukaryota</taxon>
        <taxon>Metazoa</taxon>
        <taxon>Spiralia</taxon>
        <taxon>Gnathifera</taxon>
        <taxon>Rotifera</taxon>
        <taxon>Eurotatoria</taxon>
        <taxon>Monogononta</taxon>
        <taxon>Pseudotrocha</taxon>
        <taxon>Ploima</taxon>
        <taxon>Brachionidae</taxon>
        <taxon>Brachionus</taxon>
    </lineage>
</organism>
<protein>
    <recommendedName>
        <fullName evidence="1">AAA domain-containing protein</fullName>
    </recommendedName>
</protein>
<dbReference type="PANTHER" id="PTHR13696">
    <property type="entry name" value="P-LOOP CONTAINING NUCLEOSIDE TRIPHOSPHATE HYDROLASE"/>
    <property type="match status" value="1"/>
</dbReference>
<proteinExistence type="predicted"/>
<sequence length="356" mass="40713">MTENQEKNVKIFSFYAEKGGVGKTTLCITLASKFSQMGKRVLIYDCDAQRSLTSWIFGDEIQRKFGGHITNFINQNVFPRTLYDQMIDPTCNKTATAIKVRNHNLFIVPGSHDTNKLDGKISFDETLSNGGYGLTNVNNVTGKPYNCIMSTAKAYEADYVFLDLSSYAGVLNRCLIMTSNYLIIPTTPDFFSYEMFKNMEKILKNWDTDIEKMRESTRRGLCPLPEKKMKFLGYILSRYIPLMKGEILNGIACDSLRAKEEIWVNQINQQAKELTTKLSELNLARISFFKNISDELHLPVHLLTTEDFKLYSCLIGGENKAPQNNEMYRVEEFSVIFDEIAKTIELVTEEDNRVSI</sequence>
<dbReference type="Gene3D" id="3.40.50.300">
    <property type="entry name" value="P-loop containing nucleotide triphosphate hydrolases"/>
    <property type="match status" value="1"/>
</dbReference>
<evidence type="ECO:0000313" key="2">
    <source>
        <dbReference type="EMBL" id="CAF0746683.1"/>
    </source>
</evidence>
<keyword evidence="3" id="KW-1185">Reference proteome</keyword>
<dbReference type="SUPFAM" id="SSF52540">
    <property type="entry name" value="P-loop containing nucleoside triphosphate hydrolases"/>
    <property type="match status" value="1"/>
</dbReference>
<dbReference type="PANTHER" id="PTHR13696:SF99">
    <property type="entry name" value="COBYRINIC ACID AC-DIAMIDE SYNTHASE"/>
    <property type="match status" value="1"/>
</dbReference>
<evidence type="ECO:0000259" key="1">
    <source>
        <dbReference type="Pfam" id="PF13614"/>
    </source>
</evidence>
<dbReference type="CDD" id="cd02042">
    <property type="entry name" value="ParAB_family"/>
    <property type="match status" value="1"/>
</dbReference>
<dbReference type="Proteomes" id="UP000663879">
    <property type="component" value="Unassembled WGS sequence"/>
</dbReference>
<name>A0A813P809_9BILA</name>
<dbReference type="EMBL" id="CAJNOC010000334">
    <property type="protein sequence ID" value="CAF0746683.1"/>
    <property type="molecule type" value="Genomic_DNA"/>
</dbReference>
<accession>A0A813P809</accession>
<comment type="caution">
    <text evidence="2">The sequence shown here is derived from an EMBL/GenBank/DDBJ whole genome shotgun (WGS) entry which is preliminary data.</text>
</comment>
<reference evidence="2" key="1">
    <citation type="submission" date="2021-02" db="EMBL/GenBank/DDBJ databases">
        <authorList>
            <person name="Nowell W R."/>
        </authorList>
    </citation>
    <scope>NUCLEOTIDE SEQUENCE</scope>
    <source>
        <strain evidence="2">Ploen Becks lab</strain>
    </source>
</reference>
<evidence type="ECO:0000313" key="3">
    <source>
        <dbReference type="Proteomes" id="UP000663879"/>
    </source>
</evidence>
<dbReference type="AlphaFoldDB" id="A0A813P809"/>
<gene>
    <name evidence="2" type="ORF">OXX778_LOCUS3690</name>
</gene>
<feature type="domain" description="AAA" evidence="1">
    <location>
        <begin position="10"/>
        <end position="206"/>
    </location>
</feature>
<dbReference type="OrthoDB" id="10059059at2759"/>